<comment type="caution">
    <text evidence="4">The sequence shown here is derived from an EMBL/GenBank/DDBJ whole genome shotgun (WGS) entry which is preliminary data.</text>
</comment>
<name>A0ABP6NGU5_9ACTN</name>
<evidence type="ECO:0000259" key="3">
    <source>
        <dbReference type="PROSITE" id="PS50801"/>
    </source>
</evidence>
<dbReference type="InterPro" id="IPR002645">
    <property type="entry name" value="STAS_dom"/>
</dbReference>
<evidence type="ECO:0000313" key="4">
    <source>
        <dbReference type="EMBL" id="GAA3147590.1"/>
    </source>
</evidence>
<dbReference type="Gene3D" id="3.30.750.24">
    <property type="entry name" value="STAS domain"/>
    <property type="match status" value="1"/>
</dbReference>
<organism evidence="4 5">
    <name type="scientific">Planomonospora alba</name>
    <dbReference type="NCBI Taxonomy" id="161354"/>
    <lineage>
        <taxon>Bacteria</taxon>
        <taxon>Bacillati</taxon>
        <taxon>Actinomycetota</taxon>
        <taxon>Actinomycetes</taxon>
        <taxon>Streptosporangiales</taxon>
        <taxon>Streptosporangiaceae</taxon>
        <taxon>Planomonospora</taxon>
    </lineage>
</organism>
<dbReference type="PROSITE" id="PS50801">
    <property type="entry name" value="STAS"/>
    <property type="match status" value="1"/>
</dbReference>
<dbReference type="EMBL" id="BAAAUT010000035">
    <property type="protein sequence ID" value="GAA3147590.1"/>
    <property type="molecule type" value="Genomic_DNA"/>
</dbReference>
<dbReference type="SUPFAM" id="SSF52091">
    <property type="entry name" value="SpoIIaa-like"/>
    <property type="match status" value="1"/>
</dbReference>
<dbReference type="PANTHER" id="PTHR33495:SF2">
    <property type="entry name" value="ANTI-SIGMA FACTOR ANTAGONIST TM_1081-RELATED"/>
    <property type="match status" value="1"/>
</dbReference>
<dbReference type="InterPro" id="IPR036513">
    <property type="entry name" value="STAS_dom_sf"/>
</dbReference>
<protein>
    <recommendedName>
        <fullName evidence="2">Anti-sigma factor antagonist</fullName>
    </recommendedName>
</protein>
<gene>
    <name evidence="4" type="ORF">GCM10010466_43260</name>
</gene>
<feature type="domain" description="STAS" evidence="3">
    <location>
        <begin position="14"/>
        <end position="124"/>
    </location>
</feature>
<dbReference type="Pfam" id="PF01740">
    <property type="entry name" value="STAS"/>
    <property type="match status" value="1"/>
</dbReference>
<reference evidence="5" key="1">
    <citation type="journal article" date="2019" name="Int. J. Syst. Evol. Microbiol.">
        <title>The Global Catalogue of Microorganisms (GCM) 10K type strain sequencing project: providing services to taxonomists for standard genome sequencing and annotation.</title>
        <authorList>
            <consortium name="The Broad Institute Genomics Platform"/>
            <consortium name="The Broad Institute Genome Sequencing Center for Infectious Disease"/>
            <person name="Wu L."/>
            <person name="Ma J."/>
        </authorList>
    </citation>
    <scope>NUCLEOTIDE SEQUENCE [LARGE SCALE GENOMIC DNA]</scope>
    <source>
        <strain evidence="5">JCM 9373</strain>
    </source>
</reference>
<comment type="similarity">
    <text evidence="1 2">Belongs to the anti-sigma-factor antagonist family.</text>
</comment>
<evidence type="ECO:0000256" key="1">
    <source>
        <dbReference type="ARBA" id="ARBA00009013"/>
    </source>
</evidence>
<evidence type="ECO:0000256" key="2">
    <source>
        <dbReference type="RuleBase" id="RU003749"/>
    </source>
</evidence>
<dbReference type="CDD" id="cd07043">
    <property type="entry name" value="STAS_anti-anti-sigma_factors"/>
    <property type="match status" value="1"/>
</dbReference>
<proteinExistence type="inferred from homology"/>
<keyword evidence="5" id="KW-1185">Reference proteome</keyword>
<dbReference type="InterPro" id="IPR003658">
    <property type="entry name" value="Anti-sigma_ant"/>
</dbReference>
<dbReference type="NCBIfam" id="TIGR00377">
    <property type="entry name" value="ant_ant_sig"/>
    <property type="match status" value="1"/>
</dbReference>
<accession>A0ABP6NGU5</accession>
<dbReference type="PANTHER" id="PTHR33495">
    <property type="entry name" value="ANTI-SIGMA FACTOR ANTAGONIST TM_1081-RELATED-RELATED"/>
    <property type="match status" value="1"/>
</dbReference>
<evidence type="ECO:0000313" key="5">
    <source>
        <dbReference type="Proteomes" id="UP001500320"/>
    </source>
</evidence>
<sequence>MVPVSSAPQDAAGLAVSAGLYADAIVVRASGALEMSTAPILRAPLERIWDLPDVAVVIIDVAELVFCDSAGLGELVRAGRRSRDKGARLILAGVDGQLARRLELTGLRRSFEVHADLAAALRAVRSAGRWARPDDDRFSPAP</sequence>
<dbReference type="Proteomes" id="UP001500320">
    <property type="component" value="Unassembled WGS sequence"/>
</dbReference>